<dbReference type="InterPro" id="IPR000182">
    <property type="entry name" value="GNAT_dom"/>
</dbReference>
<organism evidence="2 3">
    <name type="scientific">Pseudaquabacterium terrae</name>
    <dbReference type="NCBI Taxonomy" id="2732868"/>
    <lineage>
        <taxon>Bacteria</taxon>
        <taxon>Pseudomonadati</taxon>
        <taxon>Pseudomonadota</taxon>
        <taxon>Betaproteobacteria</taxon>
        <taxon>Burkholderiales</taxon>
        <taxon>Sphaerotilaceae</taxon>
        <taxon>Pseudaquabacterium</taxon>
    </lineage>
</organism>
<gene>
    <name evidence="2" type="ORF">HLB44_33235</name>
</gene>
<dbReference type="Proteomes" id="UP000737171">
    <property type="component" value="Unassembled WGS sequence"/>
</dbReference>
<dbReference type="RefSeq" id="WP_173133940.1">
    <property type="nucleotide sequence ID" value="NZ_JABRWJ010000014.1"/>
</dbReference>
<name>A0ABX2ETA0_9BURK</name>
<dbReference type="SUPFAM" id="SSF55729">
    <property type="entry name" value="Acyl-CoA N-acyltransferases (Nat)"/>
    <property type="match status" value="1"/>
</dbReference>
<evidence type="ECO:0000313" key="2">
    <source>
        <dbReference type="EMBL" id="NRF71862.1"/>
    </source>
</evidence>
<sequence length="188" mass="21046">MNDPEPTNPFPTLETERLVLREIVAADAPALFAIHSDVEAMRWFGTDPLREAAEADVLITRFAEWRRQPNPGTRWGLQRKSGGALIGSCGLFKWNRGWKSCTLGYELAASAWGEGLMGEALARVLPWGFEQMALHRIEAMIHPRNAPSIKLVRKLGFVQEGCAREAGYWLGAHHDLLHFGLLRTEFPG</sequence>
<reference evidence="2 3" key="1">
    <citation type="submission" date="2020-05" db="EMBL/GenBank/DDBJ databases">
        <title>Aquincola sp. isolate from soil.</title>
        <authorList>
            <person name="Han J."/>
            <person name="Kim D.-U."/>
        </authorList>
    </citation>
    <scope>NUCLEOTIDE SEQUENCE [LARGE SCALE GENOMIC DNA]</scope>
    <source>
        <strain evidence="2 3">S2</strain>
    </source>
</reference>
<feature type="domain" description="N-acetyltransferase" evidence="1">
    <location>
        <begin position="18"/>
        <end position="183"/>
    </location>
</feature>
<dbReference type="InterPro" id="IPR051531">
    <property type="entry name" value="N-acetyltransferase"/>
</dbReference>
<dbReference type="EMBL" id="JABRWJ010000014">
    <property type="protein sequence ID" value="NRF71862.1"/>
    <property type="molecule type" value="Genomic_DNA"/>
</dbReference>
<dbReference type="InterPro" id="IPR016181">
    <property type="entry name" value="Acyl_CoA_acyltransferase"/>
</dbReference>
<dbReference type="PANTHER" id="PTHR43792">
    <property type="entry name" value="GNAT FAMILY, PUTATIVE (AFU_ORTHOLOGUE AFUA_3G00765)-RELATED-RELATED"/>
    <property type="match status" value="1"/>
</dbReference>
<dbReference type="PANTHER" id="PTHR43792:SF9">
    <property type="entry name" value="RIBOSOMAL-PROTEIN-ALANINE ACETYLTRANSFERASE"/>
    <property type="match status" value="1"/>
</dbReference>
<protein>
    <submittedName>
        <fullName evidence="2">GNAT family N-acetyltransferase</fullName>
    </submittedName>
</protein>
<dbReference type="Gene3D" id="3.40.630.30">
    <property type="match status" value="1"/>
</dbReference>
<dbReference type="PROSITE" id="PS51186">
    <property type="entry name" value="GNAT"/>
    <property type="match status" value="1"/>
</dbReference>
<evidence type="ECO:0000313" key="3">
    <source>
        <dbReference type="Proteomes" id="UP000737171"/>
    </source>
</evidence>
<dbReference type="Pfam" id="PF13302">
    <property type="entry name" value="Acetyltransf_3"/>
    <property type="match status" value="1"/>
</dbReference>
<keyword evidence="3" id="KW-1185">Reference proteome</keyword>
<comment type="caution">
    <text evidence="2">The sequence shown here is derived from an EMBL/GenBank/DDBJ whole genome shotgun (WGS) entry which is preliminary data.</text>
</comment>
<evidence type="ECO:0000259" key="1">
    <source>
        <dbReference type="PROSITE" id="PS51186"/>
    </source>
</evidence>
<accession>A0ABX2ETA0</accession>
<proteinExistence type="predicted"/>